<keyword evidence="1" id="KW-0723">Serine/threonine-protein kinase</keyword>
<accession>A0A939PVA1</accession>
<dbReference type="SUPFAM" id="SSF55874">
    <property type="entry name" value="ATPase domain of HSP90 chaperone/DNA topoisomerase II/histidine kinase"/>
    <property type="match status" value="1"/>
</dbReference>
<keyword evidence="4" id="KW-0067">ATP-binding</keyword>
<dbReference type="GO" id="GO:0004674">
    <property type="term" value="F:protein serine/threonine kinase activity"/>
    <property type="evidence" value="ECO:0007669"/>
    <property type="project" value="UniProtKB-KW"/>
</dbReference>
<evidence type="ECO:0000256" key="2">
    <source>
        <dbReference type="SAM" id="MobiDB-lite"/>
    </source>
</evidence>
<keyword evidence="1" id="KW-0808">Transferase</keyword>
<dbReference type="AlphaFoldDB" id="A0A939PVA1"/>
<evidence type="ECO:0000256" key="1">
    <source>
        <dbReference type="ARBA" id="ARBA00022527"/>
    </source>
</evidence>
<reference evidence="4" key="1">
    <citation type="submission" date="2021-03" db="EMBL/GenBank/DDBJ databases">
        <authorList>
            <person name="Kanchanasin P."/>
            <person name="Saeng-In P."/>
            <person name="Phongsopitanun W."/>
            <person name="Yuki M."/>
            <person name="Kudo T."/>
            <person name="Ohkuma M."/>
            <person name="Tanasupawat S."/>
        </authorList>
    </citation>
    <scope>NUCLEOTIDE SEQUENCE</scope>
    <source>
        <strain evidence="4">GKU 128</strain>
    </source>
</reference>
<feature type="region of interest" description="Disordered" evidence="2">
    <location>
        <begin position="1"/>
        <end position="23"/>
    </location>
</feature>
<feature type="domain" description="Histidine kinase/HSP90-like ATPase" evidence="3">
    <location>
        <begin position="57"/>
        <end position="167"/>
    </location>
</feature>
<name>A0A939PVA1_9ACTN</name>
<dbReference type="RefSeq" id="WP_208263670.1">
    <property type="nucleotide sequence ID" value="NZ_JAGEOJ010000036.1"/>
</dbReference>
<dbReference type="Pfam" id="PF13581">
    <property type="entry name" value="HATPase_c_2"/>
    <property type="match status" value="1"/>
</dbReference>
<dbReference type="EMBL" id="JAGEOJ010000036">
    <property type="protein sequence ID" value="MBO2455446.1"/>
    <property type="molecule type" value="Genomic_DNA"/>
</dbReference>
<dbReference type="Gene3D" id="3.30.565.10">
    <property type="entry name" value="Histidine kinase-like ATPase, C-terminal domain"/>
    <property type="match status" value="1"/>
</dbReference>
<sequence>MGAGPSASFGPDSAADGYVKEESREMQRQQWTYGSPFEWLSSPEPMVWRRAYIGEREQIAAARDFARALFAGSAREDDVAAIVTELVGNALLHTRSGQPNGWFGLELEYADLSYIGVTDLGGGGTPTVQPAPPPQALVENGRGLRIVQTMATSIGIHGHPNGGHTVWADIDLRASGPAPAAPRPDLTMVPTS</sequence>
<keyword evidence="5" id="KW-1185">Reference proteome</keyword>
<evidence type="ECO:0000313" key="4">
    <source>
        <dbReference type="EMBL" id="MBO2455446.1"/>
    </source>
</evidence>
<keyword evidence="1" id="KW-0418">Kinase</keyword>
<keyword evidence="4" id="KW-0547">Nucleotide-binding</keyword>
<dbReference type="InterPro" id="IPR003594">
    <property type="entry name" value="HATPase_dom"/>
</dbReference>
<gene>
    <name evidence="4" type="ORF">J4573_50795</name>
</gene>
<dbReference type="Proteomes" id="UP000669179">
    <property type="component" value="Unassembled WGS sequence"/>
</dbReference>
<dbReference type="PANTHER" id="PTHR35526:SF3">
    <property type="entry name" value="ANTI-SIGMA-F FACTOR RSBW"/>
    <property type="match status" value="1"/>
</dbReference>
<dbReference type="InterPro" id="IPR036890">
    <property type="entry name" value="HATPase_C_sf"/>
</dbReference>
<protein>
    <submittedName>
        <fullName evidence="4">ATP-binding protein</fullName>
    </submittedName>
</protein>
<dbReference type="CDD" id="cd16936">
    <property type="entry name" value="HATPase_RsbW-like"/>
    <property type="match status" value="1"/>
</dbReference>
<organism evidence="4 5">
    <name type="scientific">Actinomadura barringtoniae</name>
    <dbReference type="NCBI Taxonomy" id="1427535"/>
    <lineage>
        <taxon>Bacteria</taxon>
        <taxon>Bacillati</taxon>
        <taxon>Actinomycetota</taxon>
        <taxon>Actinomycetes</taxon>
        <taxon>Streptosporangiales</taxon>
        <taxon>Thermomonosporaceae</taxon>
        <taxon>Actinomadura</taxon>
    </lineage>
</organism>
<dbReference type="PANTHER" id="PTHR35526">
    <property type="entry name" value="ANTI-SIGMA-F FACTOR RSBW-RELATED"/>
    <property type="match status" value="1"/>
</dbReference>
<proteinExistence type="predicted"/>
<evidence type="ECO:0000313" key="5">
    <source>
        <dbReference type="Proteomes" id="UP000669179"/>
    </source>
</evidence>
<dbReference type="GO" id="GO:0005524">
    <property type="term" value="F:ATP binding"/>
    <property type="evidence" value="ECO:0007669"/>
    <property type="project" value="UniProtKB-KW"/>
</dbReference>
<dbReference type="InterPro" id="IPR050267">
    <property type="entry name" value="Anti-sigma-factor_SerPK"/>
</dbReference>
<comment type="caution">
    <text evidence="4">The sequence shown here is derived from an EMBL/GenBank/DDBJ whole genome shotgun (WGS) entry which is preliminary data.</text>
</comment>
<evidence type="ECO:0000259" key="3">
    <source>
        <dbReference type="Pfam" id="PF13581"/>
    </source>
</evidence>